<dbReference type="RefSeq" id="WP_197661407.1">
    <property type="nucleotide sequence ID" value="NZ_JAEAGR010000009.1"/>
</dbReference>
<dbReference type="CDD" id="cd01392">
    <property type="entry name" value="HTH_LacI"/>
    <property type="match status" value="1"/>
</dbReference>
<organism evidence="5 6">
    <name type="scientific">Mobilitalea sibirica</name>
    <dbReference type="NCBI Taxonomy" id="1462919"/>
    <lineage>
        <taxon>Bacteria</taxon>
        <taxon>Bacillati</taxon>
        <taxon>Bacillota</taxon>
        <taxon>Clostridia</taxon>
        <taxon>Lachnospirales</taxon>
        <taxon>Lachnospiraceae</taxon>
        <taxon>Mobilitalea</taxon>
    </lineage>
</organism>
<proteinExistence type="predicted"/>
<keyword evidence="2 5" id="KW-0238">DNA-binding</keyword>
<gene>
    <name evidence="5" type="ORF">I5677_09815</name>
</gene>
<dbReference type="Proteomes" id="UP000623269">
    <property type="component" value="Unassembled WGS sequence"/>
</dbReference>
<dbReference type="SUPFAM" id="SSF47413">
    <property type="entry name" value="lambda repressor-like DNA-binding domains"/>
    <property type="match status" value="1"/>
</dbReference>
<dbReference type="AlphaFoldDB" id="A0A8J7KX10"/>
<dbReference type="PANTHER" id="PTHR30146">
    <property type="entry name" value="LACI-RELATED TRANSCRIPTIONAL REPRESSOR"/>
    <property type="match status" value="1"/>
</dbReference>
<dbReference type="GO" id="GO:0000976">
    <property type="term" value="F:transcription cis-regulatory region binding"/>
    <property type="evidence" value="ECO:0007669"/>
    <property type="project" value="TreeGrafter"/>
</dbReference>
<feature type="domain" description="HTH lacI-type" evidence="4">
    <location>
        <begin position="2"/>
        <end position="56"/>
    </location>
</feature>
<dbReference type="Pfam" id="PF00356">
    <property type="entry name" value="LacI"/>
    <property type="match status" value="1"/>
</dbReference>
<dbReference type="GO" id="GO:0003700">
    <property type="term" value="F:DNA-binding transcription factor activity"/>
    <property type="evidence" value="ECO:0007669"/>
    <property type="project" value="TreeGrafter"/>
</dbReference>
<evidence type="ECO:0000313" key="6">
    <source>
        <dbReference type="Proteomes" id="UP000623269"/>
    </source>
</evidence>
<evidence type="ECO:0000256" key="3">
    <source>
        <dbReference type="ARBA" id="ARBA00023163"/>
    </source>
</evidence>
<dbReference type="PANTHER" id="PTHR30146:SF109">
    <property type="entry name" value="HTH-TYPE TRANSCRIPTIONAL REGULATOR GALS"/>
    <property type="match status" value="1"/>
</dbReference>
<reference evidence="5" key="1">
    <citation type="submission" date="2020-12" db="EMBL/GenBank/DDBJ databases">
        <title>M. sibirica DSM 26468T genome.</title>
        <authorList>
            <person name="Thieme N."/>
            <person name="Rettenmaier R."/>
            <person name="Zverlov V."/>
            <person name="Liebl W."/>
        </authorList>
    </citation>
    <scope>NUCLEOTIDE SEQUENCE</scope>
    <source>
        <strain evidence="5">DSM 26468</strain>
    </source>
</reference>
<name>A0A8J7KX10_9FIRM</name>
<dbReference type="SUPFAM" id="SSF53822">
    <property type="entry name" value="Periplasmic binding protein-like I"/>
    <property type="match status" value="1"/>
</dbReference>
<accession>A0A8J7KX10</accession>
<dbReference type="Gene3D" id="3.40.50.2300">
    <property type="match status" value="2"/>
</dbReference>
<protein>
    <submittedName>
        <fullName evidence="5">LacI family DNA-binding transcriptional regulator</fullName>
    </submittedName>
</protein>
<keyword evidence="3" id="KW-0804">Transcription</keyword>
<evidence type="ECO:0000256" key="2">
    <source>
        <dbReference type="ARBA" id="ARBA00023125"/>
    </source>
</evidence>
<dbReference type="EMBL" id="JAEAGR010000009">
    <property type="protein sequence ID" value="MBH1941187.1"/>
    <property type="molecule type" value="Genomic_DNA"/>
</dbReference>
<dbReference type="PROSITE" id="PS50932">
    <property type="entry name" value="HTH_LACI_2"/>
    <property type="match status" value="1"/>
</dbReference>
<keyword evidence="1" id="KW-0805">Transcription regulation</keyword>
<dbReference type="InterPro" id="IPR000843">
    <property type="entry name" value="HTH_LacI"/>
</dbReference>
<dbReference type="InterPro" id="IPR028082">
    <property type="entry name" value="Peripla_BP_I"/>
</dbReference>
<dbReference type="CDD" id="cd06267">
    <property type="entry name" value="PBP1_LacI_sugar_binding-like"/>
    <property type="match status" value="1"/>
</dbReference>
<keyword evidence="6" id="KW-1185">Reference proteome</keyword>
<dbReference type="SMART" id="SM00354">
    <property type="entry name" value="HTH_LACI"/>
    <property type="match status" value="1"/>
</dbReference>
<sequence length="338" mass="37904">MITIQELSKQCGVSVSTVSKALNGYSDISDKTRELVIKTANEMGYFPNANARALKLKKTFNIGVLFTTHTTMGLRNDYFAHVLSAFKEESAKKGYDITFIENYIGRRKMTYLEHCQFRHFDGVCIVCADYEDQEVVSLASSDFPVVTIDYAFNKTNSIISDNYGGMKQLTNYIIQQGHTKIAYIHGVKTLVTKNRIEGYLSAMADNKVKVPKEYVIEGLYRNPVLTEELAAQLLAMPNRPTCIIAPDDQSAVGVINAIRKQGLQVVKDVSVAGYDGLESQQMIGVRLTTVKQERDNIGKEASRRLVEMIENPQETSPEKIFMKQTLLIGNSVKKLHHI</sequence>
<evidence type="ECO:0000313" key="5">
    <source>
        <dbReference type="EMBL" id="MBH1941187.1"/>
    </source>
</evidence>
<evidence type="ECO:0000256" key="1">
    <source>
        <dbReference type="ARBA" id="ARBA00023015"/>
    </source>
</evidence>
<dbReference type="InterPro" id="IPR010982">
    <property type="entry name" value="Lambda_DNA-bd_dom_sf"/>
</dbReference>
<comment type="caution">
    <text evidence="5">The sequence shown here is derived from an EMBL/GenBank/DDBJ whole genome shotgun (WGS) entry which is preliminary data.</text>
</comment>
<evidence type="ECO:0000259" key="4">
    <source>
        <dbReference type="PROSITE" id="PS50932"/>
    </source>
</evidence>
<dbReference type="Pfam" id="PF00532">
    <property type="entry name" value="Peripla_BP_1"/>
    <property type="match status" value="1"/>
</dbReference>
<dbReference type="Gene3D" id="1.10.260.40">
    <property type="entry name" value="lambda repressor-like DNA-binding domains"/>
    <property type="match status" value="1"/>
</dbReference>
<dbReference type="InterPro" id="IPR001761">
    <property type="entry name" value="Peripla_BP/Lac1_sug-bd_dom"/>
</dbReference>